<accession>A0A4Y2SE91</accession>
<gene>
    <name evidence="1" type="ORF">AVEN_43657_1</name>
</gene>
<evidence type="ECO:0000313" key="2">
    <source>
        <dbReference type="Proteomes" id="UP000499080"/>
    </source>
</evidence>
<sequence length="96" mass="10789">MKRERENNTMSLYLTKPLMMIGGEKIKHTPGAIYPRYVTGVAFPLIKSPLHSNGSMFGKFSLQRARAYDGSLVVSRLESMPLRSQCRDSATRILPS</sequence>
<reference evidence="1 2" key="1">
    <citation type="journal article" date="2019" name="Sci. Rep.">
        <title>Orb-weaving spider Araneus ventricosus genome elucidates the spidroin gene catalogue.</title>
        <authorList>
            <person name="Kono N."/>
            <person name="Nakamura H."/>
            <person name="Ohtoshi R."/>
            <person name="Moran D.A.P."/>
            <person name="Shinohara A."/>
            <person name="Yoshida Y."/>
            <person name="Fujiwara M."/>
            <person name="Mori M."/>
            <person name="Tomita M."/>
            <person name="Arakawa K."/>
        </authorList>
    </citation>
    <scope>NUCLEOTIDE SEQUENCE [LARGE SCALE GENOMIC DNA]</scope>
</reference>
<comment type="caution">
    <text evidence="1">The sequence shown here is derived from an EMBL/GenBank/DDBJ whole genome shotgun (WGS) entry which is preliminary data.</text>
</comment>
<dbReference type="AlphaFoldDB" id="A0A4Y2SE91"/>
<dbReference type="Proteomes" id="UP000499080">
    <property type="component" value="Unassembled WGS sequence"/>
</dbReference>
<evidence type="ECO:0000313" key="1">
    <source>
        <dbReference type="EMBL" id="GBN86548.1"/>
    </source>
</evidence>
<dbReference type="EMBL" id="BGPR01021351">
    <property type="protein sequence ID" value="GBN86548.1"/>
    <property type="molecule type" value="Genomic_DNA"/>
</dbReference>
<proteinExistence type="predicted"/>
<protein>
    <submittedName>
        <fullName evidence="1">Uncharacterized protein</fullName>
    </submittedName>
</protein>
<name>A0A4Y2SE91_ARAVE</name>
<organism evidence="1 2">
    <name type="scientific">Araneus ventricosus</name>
    <name type="common">Orbweaver spider</name>
    <name type="synonym">Epeira ventricosa</name>
    <dbReference type="NCBI Taxonomy" id="182803"/>
    <lineage>
        <taxon>Eukaryota</taxon>
        <taxon>Metazoa</taxon>
        <taxon>Ecdysozoa</taxon>
        <taxon>Arthropoda</taxon>
        <taxon>Chelicerata</taxon>
        <taxon>Arachnida</taxon>
        <taxon>Araneae</taxon>
        <taxon>Araneomorphae</taxon>
        <taxon>Entelegynae</taxon>
        <taxon>Araneoidea</taxon>
        <taxon>Araneidae</taxon>
        <taxon>Araneus</taxon>
    </lineage>
</organism>
<keyword evidence="2" id="KW-1185">Reference proteome</keyword>